<proteinExistence type="predicted"/>
<dbReference type="STRING" id="742152.A0A2H3K324"/>
<dbReference type="InterPro" id="IPR036047">
    <property type="entry name" value="F-box-like_dom_sf"/>
</dbReference>
<accession>A0A2H3K324</accession>
<gene>
    <name evidence="1" type="ORF">WOLCODRAFT_154578</name>
</gene>
<keyword evidence="2" id="KW-1185">Reference proteome</keyword>
<reference evidence="1 2" key="1">
    <citation type="journal article" date="2012" name="Science">
        <title>The Paleozoic origin of enzymatic lignin decomposition reconstructed from 31 fungal genomes.</title>
        <authorList>
            <person name="Floudas D."/>
            <person name="Binder M."/>
            <person name="Riley R."/>
            <person name="Barry K."/>
            <person name="Blanchette R.A."/>
            <person name="Henrissat B."/>
            <person name="Martinez A.T."/>
            <person name="Otillar R."/>
            <person name="Spatafora J.W."/>
            <person name="Yadav J.S."/>
            <person name="Aerts A."/>
            <person name="Benoit I."/>
            <person name="Boyd A."/>
            <person name="Carlson A."/>
            <person name="Copeland A."/>
            <person name="Coutinho P.M."/>
            <person name="de Vries R.P."/>
            <person name="Ferreira P."/>
            <person name="Findley K."/>
            <person name="Foster B."/>
            <person name="Gaskell J."/>
            <person name="Glotzer D."/>
            <person name="Gorecki P."/>
            <person name="Heitman J."/>
            <person name="Hesse C."/>
            <person name="Hori C."/>
            <person name="Igarashi K."/>
            <person name="Jurgens J.A."/>
            <person name="Kallen N."/>
            <person name="Kersten P."/>
            <person name="Kohler A."/>
            <person name="Kuees U."/>
            <person name="Kumar T.K.A."/>
            <person name="Kuo A."/>
            <person name="LaButti K."/>
            <person name="Larrondo L.F."/>
            <person name="Lindquist E."/>
            <person name="Ling A."/>
            <person name="Lombard V."/>
            <person name="Lucas S."/>
            <person name="Lundell T."/>
            <person name="Martin R."/>
            <person name="McLaughlin D.J."/>
            <person name="Morgenstern I."/>
            <person name="Morin E."/>
            <person name="Murat C."/>
            <person name="Nagy L.G."/>
            <person name="Nolan M."/>
            <person name="Ohm R.A."/>
            <person name="Patyshakuliyeva A."/>
            <person name="Rokas A."/>
            <person name="Ruiz-Duenas F.J."/>
            <person name="Sabat G."/>
            <person name="Salamov A."/>
            <person name="Samejima M."/>
            <person name="Schmutz J."/>
            <person name="Slot J.C."/>
            <person name="St John F."/>
            <person name="Stenlid J."/>
            <person name="Sun H."/>
            <person name="Sun S."/>
            <person name="Syed K."/>
            <person name="Tsang A."/>
            <person name="Wiebenga A."/>
            <person name="Young D."/>
            <person name="Pisabarro A."/>
            <person name="Eastwood D.C."/>
            <person name="Martin F."/>
            <person name="Cullen D."/>
            <person name="Grigoriev I.V."/>
            <person name="Hibbett D.S."/>
        </authorList>
    </citation>
    <scope>NUCLEOTIDE SEQUENCE [LARGE SCALE GENOMIC DNA]</scope>
    <source>
        <strain evidence="1 2">MD-104</strain>
    </source>
</reference>
<organism evidence="1 2">
    <name type="scientific">Wolfiporia cocos (strain MD-104)</name>
    <name type="common">Brown rot fungus</name>
    <dbReference type="NCBI Taxonomy" id="742152"/>
    <lineage>
        <taxon>Eukaryota</taxon>
        <taxon>Fungi</taxon>
        <taxon>Dikarya</taxon>
        <taxon>Basidiomycota</taxon>
        <taxon>Agaricomycotina</taxon>
        <taxon>Agaricomycetes</taxon>
        <taxon>Polyporales</taxon>
        <taxon>Phaeolaceae</taxon>
        <taxon>Wolfiporia</taxon>
    </lineage>
</organism>
<dbReference type="SUPFAM" id="SSF81383">
    <property type="entry name" value="F-box domain"/>
    <property type="match status" value="1"/>
</dbReference>
<evidence type="ECO:0000313" key="1">
    <source>
        <dbReference type="EMBL" id="PCH44538.1"/>
    </source>
</evidence>
<evidence type="ECO:0000313" key="2">
    <source>
        <dbReference type="Proteomes" id="UP000218811"/>
    </source>
</evidence>
<evidence type="ECO:0008006" key="3">
    <source>
        <dbReference type="Google" id="ProtNLM"/>
    </source>
</evidence>
<dbReference type="EMBL" id="KB468157">
    <property type="protein sequence ID" value="PCH44538.1"/>
    <property type="molecule type" value="Genomic_DNA"/>
</dbReference>
<dbReference type="AlphaFoldDB" id="A0A2H3K324"/>
<dbReference type="CDD" id="cd09917">
    <property type="entry name" value="F-box_SF"/>
    <property type="match status" value="1"/>
</dbReference>
<sequence>MPPRSYLPSKVQVFSKQLPPEIWIVVLSHLVDDRRSLKVCAFVCRAWLSTTRPYLLQTVRIHNLSTCTEIDASIDTSPDMARYVRKLHVGPIHGTDFSSRDEDMPDVWSCCLRLLGKLKGIRKLAIDLDHEWIDLIPKNIQGRLPGLLEGVETLVLKNVLCRGGLASLQGMLLACRRLSCLYLDVVRFPDDDGSPYHRHGATINHKEILRTFVYNEWEASDSSEDLLRWLASGEMNFSPSRVDLARLTDGTWDVLRAAGDSLEYLTVDLSWPVSCPPTAPAFACNTWLASIEIVRFDLRTTGALGFLSNIGATNTGMRQLGLSLLGSVSAYVSSDASIRREVDSHLARLARSLPALVVTLYFHYCFYGGDDIYNIITELVDNLTLFREARSRLVVCWSATPEQYQHAQAVDLDLKQMCQPNMEIRQIE</sequence>
<dbReference type="Gene3D" id="1.20.1280.50">
    <property type="match status" value="1"/>
</dbReference>
<protein>
    <recommendedName>
        <fullName evidence="3">F-box domain-containing protein</fullName>
    </recommendedName>
</protein>
<dbReference type="Proteomes" id="UP000218811">
    <property type="component" value="Unassembled WGS sequence"/>
</dbReference>
<name>A0A2H3K324_WOLCO</name>
<dbReference type="OrthoDB" id="2802122at2759"/>